<dbReference type="Proteomes" id="UP000605848">
    <property type="component" value="Unassembled WGS sequence"/>
</dbReference>
<dbReference type="Pfam" id="PF00106">
    <property type="entry name" value="adh_short"/>
    <property type="match status" value="1"/>
</dbReference>
<comment type="caution">
    <text evidence="3">The sequence shown here is derived from an EMBL/GenBank/DDBJ whole genome shotgun (WGS) entry which is preliminary data.</text>
</comment>
<reference evidence="3" key="1">
    <citation type="submission" date="2021-01" db="EMBL/GenBank/DDBJ databases">
        <title>Microvirga sp.</title>
        <authorList>
            <person name="Kim M.K."/>
        </authorList>
    </citation>
    <scope>NUCLEOTIDE SEQUENCE</scope>
    <source>
        <strain evidence="3">5420S-16</strain>
    </source>
</reference>
<dbReference type="EMBL" id="JAEQMY010000181">
    <property type="protein sequence ID" value="MBL0408303.1"/>
    <property type="molecule type" value="Genomic_DNA"/>
</dbReference>
<dbReference type="GO" id="GO:0016491">
    <property type="term" value="F:oxidoreductase activity"/>
    <property type="evidence" value="ECO:0007669"/>
    <property type="project" value="UniProtKB-KW"/>
</dbReference>
<keyword evidence="4" id="KW-1185">Reference proteome</keyword>
<dbReference type="CDD" id="cd05327">
    <property type="entry name" value="retinol-DH_like_SDR_c_like"/>
    <property type="match status" value="1"/>
</dbReference>
<dbReference type="SUPFAM" id="SSF51735">
    <property type="entry name" value="NAD(P)-binding Rossmann-fold domains"/>
    <property type="match status" value="1"/>
</dbReference>
<dbReference type="RefSeq" id="WP_202066147.1">
    <property type="nucleotide sequence ID" value="NZ_JAEQMY010000181.1"/>
</dbReference>
<dbReference type="Gene3D" id="3.40.50.720">
    <property type="entry name" value="NAD(P)-binding Rossmann-like Domain"/>
    <property type="match status" value="1"/>
</dbReference>
<protein>
    <submittedName>
        <fullName evidence="3">SDR family oxidoreductase</fullName>
    </submittedName>
</protein>
<sequence length="283" mass="30368">MPQNSKTAVVTGASSGIGLVVARELARQGWRVIAHGRNPYRSKAALAEISRVVPGANITPVQADLSVMAEVRKAANDIASLTNRVDLLVNNAGAIIPKRQVTPEGFEATFAGNHLGPFLLTQSLMPLLRVAVIAAGEARIVNTASGAHQMVRDMEWDDLQLEKGYRPWKAYAQSKLANILFTRELATRETGNGIKVSAVHPGVVDTNFPSGGGLLTQVGWLFAKPFTKTPEQGADTILWLATDGPKDPAGGYFEKRRPAQMTKAAESHAGARRLWGISEKLTA</sequence>
<dbReference type="PRINTS" id="PR00080">
    <property type="entry name" value="SDRFAMILY"/>
</dbReference>
<name>A0A936ZBD4_9HYPH</name>
<dbReference type="PANTHER" id="PTHR43157:SF31">
    <property type="entry name" value="PHOSPHATIDYLINOSITOL-GLYCAN BIOSYNTHESIS CLASS F PROTEIN"/>
    <property type="match status" value="1"/>
</dbReference>
<dbReference type="PANTHER" id="PTHR43157">
    <property type="entry name" value="PHOSPHATIDYLINOSITOL-GLYCAN BIOSYNTHESIS CLASS F PROTEIN-RELATED"/>
    <property type="match status" value="1"/>
</dbReference>
<dbReference type="InterPro" id="IPR002347">
    <property type="entry name" value="SDR_fam"/>
</dbReference>
<keyword evidence="1" id="KW-0560">Oxidoreductase</keyword>
<gene>
    <name evidence="3" type="ORF">JKG68_30965</name>
</gene>
<dbReference type="PRINTS" id="PR00081">
    <property type="entry name" value="GDHRDH"/>
</dbReference>
<comment type="similarity">
    <text evidence="2">Belongs to the short-chain dehydrogenases/reductases (SDR) family.</text>
</comment>
<evidence type="ECO:0000256" key="2">
    <source>
        <dbReference type="RuleBase" id="RU000363"/>
    </source>
</evidence>
<accession>A0A936ZBD4</accession>
<proteinExistence type="inferred from homology"/>
<evidence type="ECO:0000313" key="4">
    <source>
        <dbReference type="Proteomes" id="UP000605848"/>
    </source>
</evidence>
<evidence type="ECO:0000256" key="1">
    <source>
        <dbReference type="ARBA" id="ARBA00023002"/>
    </source>
</evidence>
<dbReference type="AlphaFoldDB" id="A0A936ZBD4"/>
<organism evidence="3 4">
    <name type="scientific">Microvirga aerilata</name>
    <dbReference type="NCBI Taxonomy" id="670292"/>
    <lineage>
        <taxon>Bacteria</taxon>
        <taxon>Pseudomonadati</taxon>
        <taxon>Pseudomonadota</taxon>
        <taxon>Alphaproteobacteria</taxon>
        <taxon>Hyphomicrobiales</taxon>
        <taxon>Methylobacteriaceae</taxon>
        <taxon>Microvirga</taxon>
    </lineage>
</organism>
<dbReference type="InterPro" id="IPR036291">
    <property type="entry name" value="NAD(P)-bd_dom_sf"/>
</dbReference>
<evidence type="ECO:0000313" key="3">
    <source>
        <dbReference type="EMBL" id="MBL0408303.1"/>
    </source>
</evidence>